<dbReference type="Proteomes" id="UP000297225">
    <property type="component" value="Unassembled WGS sequence"/>
</dbReference>
<comment type="caution">
    <text evidence="3">The sequence shown here is derived from an EMBL/GenBank/DDBJ whole genome shotgun (WGS) entry which is preliminary data.</text>
</comment>
<feature type="region of interest" description="Disordered" evidence="2">
    <location>
        <begin position="516"/>
        <end position="550"/>
    </location>
</feature>
<name>A0A4Y8WPL6_9PORP</name>
<feature type="region of interest" description="Disordered" evidence="2">
    <location>
        <begin position="83"/>
        <end position="105"/>
    </location>
</feature>
<dbReference type="RefSeq" id="WP_134849478.1">
    <property type="nucleotide sequence ID" value="NZ_CP197400.1"/>
</dbReference>
<dbReference type="InterPro" id="IPR007139">
    <property type="entry name" value="DUF349"/>
</dbReference>
<dbReference type="STRING" id="1122973.GCA_000379925_01707"/>
<evidence type="ECO:0000313" key="3">
    <source>
        <dbReference type="EMBL" id="TFH95059.1"/>
    </source>
</evidence>
<keyword evidence="1" id="KW-0175">Coiled coil</keyword>
<keyword evidence="4" id="KW-1185">Reference proteome</keyword>
<dbReference type="Pfam" id="PF03993">
    <property type="entry name" value="DUF349"/>
    <property type="match status" value="5"/>
</dbReference>
<organism evidence="3 4">
    <name type="scientific">Porphyromonas levii</name>
    <dbReference type="NCBI Taxonomy" id="28114"/>
    <lineage>
        <taxon>Bacteria</taxon>
        <taxon>Pseudomonadati</taxon>
        <taxon>Bacteroidota</taxon>
        <taxon>Bacteroidia</taxon>
        <taxon>Bacteroidales</taxon>
        <taxon>Porphyromonadaceae</taxon>
        <taxon>Porphyromonas</taxon>
    </lineage>
</organism>
<evidence type="ECO:0000256" key="1">
    <source>
        <dbReference type="SAM" id="Coils"/>
    </source>
</evidence>
<dbReference type="EMBL" id="SPNC01000068">
    <property type="protein sequence ID" value="TFH95059.1"/>
    <property type="molecule type" value="Genomic_DNA"/>
</dbReference>
<dbReference type="GeneID" id="66796673"/>
<reference evidence="3 4" key="1">
    <citation type="submission" date="2019-03" db="EMBL/GenBank/DDBJ databases">
        <title>Porphyromonas levii Isolated from the Uterus of Dairy Cows.</title>
        <authorList>
            <person name="Francis A.M."/>
        </authorList>
    </citation>
    <scope>NUCLEOTIDE SEQUENCE [LARGE SCALE GENOMIC DNA]</scope>
    <source>
        <strain evidence="3 4">AF5678</strain>
    </source>
</reference>
<feature type="coiled-coil region" evidence="1">
    <location>
        <begin position="562"/>
        <end position="629"/>
    </location>
</feature>
<accession>A0A4Y8WPL6</accession>
<feature type="region of interest" description="Disordered" evidence="2">
    <location>
        <begin position="1"/>
        <end position="48"/>
    </location>
</feature>
<proteinExistence type="predicted"/>
<evidence type="ECO:0000313" key="4">
    <source>
        <dbReference type="Proteomes" id="UP000297225"/>
    </source>
</evidence>
<dbReference type="AlphaFoldDB" id="A0A4Y8WPL6"/>
<feature type="compositionally biased region" description="Acidic residues" evidence="2">
    <location>
        <begin position="87"/>
        <end position="105"/>
    </location>
</feature>
<evidence type="ECO:0000256" key="2">
    <source>
        <dbReference type="SAM" id="MobiDB-lite"/>
    </source>
</evidence>
<protein>
    <submittedName>
        <fullName evidence="3">DUF349 domain-containing protein</fullName>
    </submittedName>
</protein>
<dbReference type="OrthoDB" id="5422202at2"/>
<sequence length="644" mass="76063">MEQDNTLLTPGEEKEVATPAEVEQTQEQTPEMVEDTERTETPAVDTSKFSTRELLDYLSEMVNREELPELQDMKRLKRMINHQEPVATDEAELDETEENGEEKNEEGDDMMILFINLRSRYHELQAKKDEEEKAEREDNYKRKLELISRLEANLESTDDFFKVRNEFENIRNEWKNIGRVPENLRSELLSKYSTLLEKHYEINKLNKEAQEYDFKHNRTEKESFIEKARALADEPDVVKAFKELQTLHDMWKETGPVAPEFRDSMWKDFKDASTVINKRHDDYFKELREKEEQNYTHKMEIIEKLENMLVTLPTSRAAWHDYEDKMEAIRKEWKGAGRVPKGKLNEVNMRFRVAVDEFYLQRRTFLRELSEEITPKLERMREIVAEAEELKDSTEWQSTSDKLKNLQKEWTTISKLGTRVGEAQKLWRRFRKACDVFFEQKKANYTPPRRASREENLVRKQEIADKIEALEEQRLEDPSAELAAIEAEWASVGPVPDDQKGDVLNRYYGALRRLKGEEDNRRRTPRRRDDRRGNNRRGGNEPRRDFKARSVDFKKELGGLSHEELSEEVMNIDRNVTHLEEERLQYENNIGFFNASPDNPMVMQIQRKIDDLTAKIEKLQARKLEVVEAGKKSSAPAKDSGTEE</sequence>
<gene>
    <name evidence="3" type="ORF">E4P47_05365</name>
</gene>